<proteinExistence type="predicted"/>
<feature type="chain" id="PRO_5043934055" evidence="1">
    <location>
        <begin position="25"/>
        <end position="244"/>
    </location>
</feature>
<dbReference type="AlphaFoldDB" id="A0AAV9U1X4"/>
<reference evidence="2 3" key="1">
    <citation type="submission" date="2019-10" db="EMBL/GenBank/DDBJ databases">
        <authorList>
            <person name="Palmer J.M."/>
        </authorList>
    </citation>
    <scope>NUCLEOTIDE SEQUENCE [LARGE SCALE GENOMIC DNA]</scope>
    <source>
        <strain evidence="2 3">TWF730</strain>
    </source>
</reference>
<keyword evidence="1" id="KW-0732">Signal</keyword>
<name>A0AAV9U1X4_9PEZI</name>
<comment type="caution">
    <text evidence="2">The sequence shown here is derived from an EMBL/GenBank/DDBJ whole genome shotgun (WGS) entry which is preliminary data.</text>
</comment>
<evidence type="ECO:0000313" key="3">
    <source>
        <dbReference type="Proteomes" id="UP001373714"/>
    </source>
</evidence>
<feature type="signal peptide" evidence="1">
    <location>
        <begin position="1"/>
        <end position="24"/>
    </location>
</feature>
<evidence type="ECO:0000256" key="1">
    <source>
        <dbReference type="SAM" id="SignalP"/>
    </source>
</evidence>
<protein>
    <submittedName>
        <fullName evidence="2">Uncharacterized protein</fullName>
    </submittedName>
</protein>
<evidence type="ECO:0000313" key="2">
    <source>
        <dbReference type="EMBL" id="KAK6333796.1"/>
    </source>
</evidence>
<organism evidence="2 3">
    <name type="scientific">Orbilia blumenaviensis</name>
    <dbReference type="NCBI Taxonomy" id="1796055"/>
    <lineage>
        <taxon>Eukaryota</taxon>
        <taxon>Fungi</taxon>
        <taxon>Dikarya</taxon>
        <taxon>Ascomycota</taxon>
        <taxon>Pezizomycotina</taxon>
        <taxon>Orbiliomycetes</taxon>
        <taxon>Orbiliales</taxon>
        <taxon>Orbiliaceae</taxon>
        <taxon>Orbilia</taxon>
    </lineage>
</organism>
<dbReference type="Proteomes" id="UP001373714">
    <property type="component" value="Unassembled WGS sequence"/>
</dbReference>
<gene>
    <name evidence="2" type="ORF">TWF730_003979</name>
</gene>
<dbReference type="EMBL" id="JAVHNS010000016">
    <property type="protein sequence ID" value="KAK6333796.1"/>
    <property type="molecule type" value="Genomic_DNA"/>
</dbReference>
<keyword evidence="3" id="KW-1185">Reference proteome</keyword>
<sequence>MLITGTPLTKISLIIGLGLKLATTVPVDQETMIDTGLGFLESQPQELEHGKADRTQLQPPLAVPVRSASWHSKRVPPEGGYYSRSMDIICVSVAVVRQIWAGMAHRPVRDAQDWPALDLVHGGDRVNQMIREAQARAQQCVCSAVYDKNPDGHEALGLQAAPSSEHCATPRAARMYERIYDNLRKHVGNEDYRHMAGVRHRAPRPGILWDNFEERELVYRYQALKSHTGFKAHENLQATPPWIG</sequence>
<accession>A0AAV9U1X4</accession>